<dbReference type="PRINTS" id="PR00419">
    <property type="entry name" value="ADXRDTASE"/>
</dbReference>
<reference evidence="2" key="1">
    <citation type="submission" date="2015-01" db="EMBL/GenBank/DDBJ databases">
        <title>Transcriptome Assembly of Fopius arisanus.</title>
        <authorList>
            <person name="Geib S."/>
        </authorList>
    </citation>
    <scope>NUCLEOTIDE SEQUENCE</scope>
</reference>
<accession>A0A0C9PIV6</accession>
<dbReference type="PANTHER" id="PTHR10742">
    <property type="entry name" value="FLAVIN MONOAMINE OXIDASE"/>
    <property type="match status" value="1"/>
</dbReference>
<dbReference type="GO" id="GO:0046592">
    <property type="term" value="F:polyamine oxidase activity"/>
    <property type="evidence" value="ECO:0007669"/>
    <property type="project" value="TreeGrafter"/>
</dbReference>
<dbReference type="GeneID" id="105269859"/>
<evidence type="ECO:0000313" key="3">
    <source>
        <dbReference type="Proteomes" id="UP000694866"/>
    </source>
</evidence>
<dbReference type="InterPro" id="IPR002937">
    <property type="entry name" value="Amino_oxidase"/>
</dbReference>
<name>A0A0C9PIV6_9HYME</name>
<dbReference type="RefSeq" id="XP_011308731.1">
    <property type="nucleotide sequence ID" value="XM_011310429.1"/>
</dbReference>
<evidence type="ECO:0000313" key="2">
    <source>
        <dbReference type="EMBL" id="JAG70665.1"/>
    </source>
</evidence>
<gene>
    <name evidence="2" type="primary">Smox_1</name>
    <name evidence="4" type="synonym">LOC105269859</name>
    <name evidence="2" type="ORF">g.10329</name>
</gene>
<sequence length="497" mass="56376">MRGLLVLLFMPGVIVEGIYPSVIVVGAGPSGIAAASRLLDNGITDITILEAEGRIGGRVNSTKFGEYWVDLGGQWVHGEKNNAAYDLGDPLGLLSKSVGPGRVDEESPIYRCYTSQGEVILKEIAKKLVIYAEEIPSDPSGMENLKTGSYGEHVNNKLYEFYDNHTEEIPDDMRRSLTHAVRLVMMSSEGAADLNDLSLKKIFEYEGTGGYQLVNWKERTYHTVLEILMKKIPNPEEELPVVNKTLLNKQVIKIIYDEEGVIRLMTSDGTEYTADHVIFTTSLGVLKADHEKIFEPRLPEKNRNAIETLGFGQNAKILLYYDHPWWNTNEFVFNLITWTDSDRKEMENDPERSWMLGIGFTVSVEYKPNLFFIWMSGPYCEAMENISEELFKNQTIKFIERFFGNHHHLTRPKDIIRSRWNTNENFRGSYSYPALASVDRDASPEDLGTPVTRNNKPVILFAGEATEPHHYATVHGAIVSGWREADRLINLYKNVLK</sequence>
<keyword evidence="3" id="KW-1185">Reference proteome</keyword>
<dbReference type="AlphaFoldDB" id="A0A0C9PIV6"/>
<dbReference type="SUPFAM" id="SSF51905">
    <property type="entry name" value="FAD/NAD(P)-binding domain"/>
    <property type="match status" value="1"/>
</dbReference>
<evidence type="ECO:0000259" key="1">
    <source>
        <dbReference type="Pfam" id="PF01593"/>
    </source>
</evidence>
<evidence type="ECO:0000313" key="4">
    <source>
        <dbReference type="RefSeq" id="XP_011308731.1"/>
    </source>
</evidence>
<protein>
    <submittedName>
        <fullName evidence="2">Smox_1 protein</fullName>
    </submittedName>
    <submittedName>
        <fullName evidence="4">Spermine oxidase-like</fullName>
    </submittedName>
</protein>
<dbReference type="Gene3D" id="3.90.660.10">
    <property type="match status" value="1"/>
</dbReference>
<dbReference type="OrthoDB" id="5046242at2759"/>
<feature type="domain" description="Amine oxidase" evidence="1">
    <location>
        <begin position="30"/>
        <end position="489"/>
    </location>
</feature>
<dbReference type="PANTHER" id="PTHR10742:SF398">
    <property type="entry name" value="AMINE OXIDASE DOMAIN-CONTAINING PROTEIN-RELATED"/>
    <property type="match status" value="1"/>
</dbReference>
<dbReference type="InterPro" id="IPR050281">
    <property type="entry name" value="Flavin_monoamine_oxidase"/>
</dbReference>
<dbReference type="Gene3D" id="3.50.50.60">
    <property type="entry name" value="FAD/NAD(P)-binding domain"/>
    <property type="match status" value="1"/>
</dbReference>
<organism evidence="2">
    <name type="scientific">Fopius arisanus</name>
    <dbReference type="NCBI Taxonomy" id="64838"/>
    <lineage>
        <taxon>Eukaryota</taxon>
        <taxon>Metazoa</taxon>
        <taxon>Ecdysozoa</taxon>
        <taxon>Arthropoda</taxon>
        <taxon>Hexapoda</taxon>
        <taxon>Insecta</taxon>
        <taxon>Pterygota</taxon>
        <taxon>Neoptera</taxon>
        <taxon>Endopterygota</taxon>
        <taxon>Hymenoptera</taxon>
        <taxon>Apocrita</taxon>
        <taxon>Ichneumonoidea</taxon>
        <taxon>Braconidae</taxon>
        <taxon>Opiinae</taxon>
        <taxon>Fopius</taxon>
    </lineage>
</organism>
<dbReference type="EMBL" id="GBYB01000898">
    <property type="protein sequence ID" value="JAG70665.1"/>
    <property type="molecule type" value="Transcribed_RNA"/>
</dbReference>
<dbReference type="Pfam" id="PF01593">
    <property type="entry name" value="Amino_oxidase"/>
    <property type="match status" value="1"/>
</dbReference>
<dbReference type="KEGG" id="fas:105269859"/>
<reference evidence="4" key="2">
    <citation type="submission" date="2025-04" db="UniProtKB">
        <authorList>
            <consortium name="RefSeq"/>
        </authorList>
    </citation>
    <scope>IDENTIFICATION</scope>
    <source>
        <strain evidence="4">USDA-PBARC FA_bdor</strain>
        <tissue evidence="4">Whole organism</tissue>
    </source>
</reference>
<proteinExistence type="predicted"/>
<accession>A0A9R1U6C6</accession>
<dbReference type="SUPFAM" id="SSF54373">
    <property type="entry name" value="FAD-linked reductases, C-terminal domain"/>
    <property type="match status" value="1"/>
</dbReference>
<dbReference type="InterPro" id="IPR036188">
    <property type="entry name" value="FAD/NAD-bd_sf"/>
</dbReference>
<dbReference type="Proteomes" id="UP000694866">
    <property type="component" value="Unplaced"/>
</dbReference>